<dbReference type="NCBIfam" id="NF046065">
    <property type="entry name" value="MtxRegRemB"/>
    <property type="match status" value="1"/>
</dbReference>
<dbReference type="EMBL" id="CP022572">
    <property type="protein sequence ID" value="AZU59813.1"/>
    <property type="molecule type" value="Genomic_DNA"/>
</dbReference>
<organism evidence="1 2">
    <name type="scientific">Neobacillus mesonae</name>
    <dbReference type="NCBI Taxonomy" id="1193713"/>
    <lineage>
        <taxon>Bacteria</taxon>
        <taxon>Bacillati</taxon>
        <taxon>Bacillota</taxon>
        <taxon>Bacilli</taxon>
        <taxon>Bacillales</taxon>
        <taxon>Bacillaceae</taxon>
        <taxon>Neobacillus</taxon>
    </lineage>
</organism>
<dbReference type="KEGG" id="nmk:CHR53_00025"/>
<dbReference type="AlphaFoldDB" id="A0A3T0HRT9"/>
<name>A0A3T0HRT9_9BACI</name>
<dbReference type="STRING" id="1193713.GCA_001636315_02558"/>
<dbReference type="RefSeq" id="WP_066389918.1">
    <property type="nucleotide sequence ID" value="NZ_CP022572.1"/>
</dbReference>
<keyword evidence="2" id="KW-1185">Reference proteome</keyword>
<evidence type="ECO:0000313" key="2">
    <source>
        <dbReference type="Proteomes" id="UP000282892"/>
    </source>
</evidence>
<reference evidence="1 2" key="1">
    <citation type="submission" date="2017-07" db="EMBL/GenBank/DDBJ databases">
        <title>The complete genome sequence of Bacillus mesonae strain H20-5, an efficient strain improving plant abiotic stress resistance.</title>
        <authorList>
            <person name="Kim S.Y."/>
            <person name="Song H."/>
            <person name="Sang M.K."/>
            <person name="Weon H.-Y."/>
            <person name="Song J."/>
        </authorList>
    </citation>
    <scope>NUCLEOTIDE SEQUENCE [LARGE SCALE GENOMIC DNA]</scope>
    <source>
        <strain evidence="1 2">H20-5</strain>
    </source>
</reference>
<evidence type="ECO:0000313" key="1">
    <source>
        <dbReference type="EMBL" id="AZU59813.1"/>
    </source>
</evidence>
<sequence>MYIHIGEDLNIRVNDIIAVLDKESVQNSEMLGEFLDQHKKKVMNLSKNPFKSVIVTDQYIYLSPIASGTLKKRSTQSNIQEFL</sequence>
<dbReference type="Proteomes" id="UP000282892">
    <property type="component" value="Chromosome"/>
</dbReference>
<gene>
    <name evidence="1" type="ORF">CHR53_00025</name>
</gene>
<protein>
    <submittedName>
        <fullName evidence="1">DUF370 domain-containing protein</fullName>
    </submittedName>
</protein>
<dbReference type="Pfam" id="PF04025">
    <property type="entry name" value="RemA-like"/>
    <property type="match status" value="1"/>
</dbReference>
<proteinExistence type="predicted"/>
<accession>A0A3T0HRT9</accession>
<dbReference type="InterPro" id="IPR007169">
    <property type="entry name" value="RemA-like"/>
</dbReference>
<dbReference type="OrthoDB" id="9811390at2"/>